<accession>C4JWL7</accession>
<dbReference type="EMBL" id="CH476618">
    <property type="protein sequence ID" value="EEP82094.1"/>
    <property type="molecule type" value="Genomic_DNA"/>
</dbReference>
<name>C4JWL7_UNCRE</name>
<dbReference type="KEGG" id="ure:UREG_06959"/>
<proteinExistence type="predicted"/>
<dbReference type="GeneID" id="8442498"/>
<evidence type="ECO:0000313" key="3">
    <source>
        <dbReference type="Proteomes" id="UP000002058"/>
    </source>
</evidence>
<dbReference type="HOGENOM" id="CLU_3108191_0_0_1"/>
<evidence type="ECO:0000313" key="2">
    <source>
        <dbReference type="EMBL" id="EEP82094.1"/>
    </source>
</evidence>
<dbReference type="InParanoid" id="C4JWL7"/>
<gene>
    <name evidence="2" type="ORF">UREG_06959</name>
</gene>
<dbReference type="Proteomes" id="UP000002058">
    <property type="component" value="Unassembled WGS sequence"/>
</dbReference>
<evidence type="ECO:0000256" key="1">
    <source>
        <dbReference type="SAM" id="MobiDB-lite"/>
    </source>
</evidence>
<dbReference type="VEuPathDB" id="FungiDB:UREG_06959"/>
<sequence>MAPEKPPGVVQYRKFSQDDLPEEAPPSRSELLIEEPVFEEPQRKRVGENVW</sequence>
<feature type="region of interest" description="Disordered" evidence="1">
    <location>
        <begin position="1"/>
        <end position="35"/>
    </location>
</feature>
<dbReference type="RefSeq" id="XP_002583992.1">
    <property type="nucleotide sequence ID" value="XM_002583946.1"/>
</dbReference>
<reference evidence="3" key="1">
    <citation type="journal article" date="2009" name="Genome Res.">
        <title>Comparative genomic analyses of the human fungal pathogens Coccidioides and their relatives.</title>
        <authorList>
            <person name="Sharpton T.J."/>
            <person name="Stajich J.E."/>
            <person name="Rounsley S.D."/>
            <person name="Gardner M.J."/>
            <person name="Wortman J.R."/>
            <person name="Jordar V.S."/>
            <person name="Maiti R."/>
            <person name="Kodira C.D."/>
            <person name="Neafsey D.E."/>
            <person name="Zeng Q."/>
            <person name="Hung C.-Y."/>
            <person name="McMahan C."/>
            <person name="Muszewska A."/>
            <person name="Grynberg M."/>
            <person name="Mandel M.A."/>
            <person name="Kellner E.M."/>
            <person name="Barker B.M."/>
            <person name="Galgiani J.N."/>
            <person name="Orbach M.J."/>
            <person name="Kirkland T.N."/>
            <person name="Cole G.T."/>
            <person name="Henn M.R."/>
            <person name="Birren B.W."/>
            <person name="Taylor J.W."/>
        </authorList>
    </citation>
    <scope>NUCLEOTIDE SEQUENCE [LARGE SCALE GENOMIC DNA]</scope>
    <source>
        <strain evidence="3">UAMH 1704</strain>
    </source>
</reference>
<protein>
    <submittedName>
        <fullName evidence="2">Uncharacterized protein</fullName>
    </submittedName>
</protein>
<dbReference type="AlphaFoldDB" id="C4JWL7"/>
<keyword evidence="3" id="KW-1185">Reference proteome</keyword>
<organism evidence="2 3">
    <name type="scientific">Uncinocarpus reesii (strain UAMH 1704)</name>
    <dbReference type="NCBI Taxonomy" id="336963"/>
    <lineage>
        <taxon>Eukaryota</taxon>
        <taxon>Fungi</taxon>
        <taxon>Dikarya</taxon>
        <taxon>Ascomycota</taxon>
        <taxon>Pezizomycotina</taxon>
        <taxon>Eurotiomycetes</taxon>
        <taxon>Eurotiomycetidae</taxon>
        <taxon>Onygenales</taxon>
        <taxon>Onygenaceae</taxon>
        <taxon>Uncinocarpus</taxon>
    </lineage>
</organism>